<evidence type="ECO:0000313" key="3">
    <source>
        <dbReference type="EMBL" id="GAA2160128.1"/>
    </source>
</evidence>
<gene>
    <name evidence="3" type="ORF">GCM10009727_72890</name>
</gene>
<dbReference type="Gene3D" id="1.10.8.80">
    <property type="entry name" value="Magnesium chelatase subunit I, C-Terminal domain"/>
    <property type="match status" value="1"/>
</dbReference>
<dbReference type="PANTHER" id="PTHR35023">
    <property type="entry name" value="CHELATASE-RELATED"/>
    <property type="match status" value="1"/>
</dbReference>
<dbReference type="Pfam" id="PF07728">
    <property type="entry name" value="AAA_5"/>
    <property type="match status" value="1"/>
</dbReference>
<dbReference type="InterPro" id="IPR027417">
    <property type="entry name" value="P-loop_NTPase"/>
</dbReference>
<reference evidence="3 4" key="1">
    <citation type="journal article" date="2019" name="Int. J. Syst. Evol. Microbiol.">
        <title>The Global Catalogue of Microorganisms (GCM) 10K type strain sequencing project: providing services to taxonomists for standard genome sequencing and annotation.</title>
        <authorList>
            <consortium name="The Broad Institute Genomics Platform"/>
            <consortium name="The Broad Institute Genome Sequencing Center for Infectious Disease"/>
            <person name="Wu L."/>
            <person name="Ma J."/>
        </authorList>
    </citation>
    <scope>NUCLEOTIDE SEQUENCE [LARGE SCALE GENOMIC DNA]</scope>
    <source>
        <strain evidence="3 4">JCM 13850</strain>
    </source>
</reference>
<evidence type="ECO:0000313" key="4">
    <source>
        <dbReference type="Proteomes" id="UP001501020"/>
    </source>
</evidence>
<dbReference type="EMBL" id="BAAAMR010000089">
    <property type="protein sequence ID" value="GAA2160128.1"/>
    <property type="molecule type" value="Genomic_DNA"/>
</dbReference>
<name>A0ABN3ACS7_9ACTN</name>
<dbReference type="PANTHER" id="PTHR35023:SF1">
    <property type="entry name" value="MG-PROTOPORPHYRIN IX CHELATASE"/>
    <property type="match status" value="1"/>
</dbReference>
<dbReference type="InterPro" id="IPR052989">
    <property type="entry name" value="Mg-chelatase_DI-like"/>
</dbReference>
<dbReference type="Proteomes" id="UP001501020">
    <property type="component" value="Unassembled WGS sequence"/>
</dbReference>
<organism evidence="3 4">
    <name type="scientific">Actinomadura napierensis</name>
    <dbReference type="NCBI Taxonomy" id="267854"/>
    <lineage>
        <taxon>Bacteria</taxon>
        <taxon>Bacillati</taxon>
        <taxon>Actinomycetota</taxon>
        <taxon>Actinomycetes</taxon>
        <taxon>Streptosporangiales</taxon>
        <taxon>Thermomonosporaceae</taxon>
        <taxon>Actinomadura</taxon>
    </lineage>
</organism>
<sequence length="315" mass="33395">MTIEILPYSRIVGQRPLLRALELCFVAPSIGGLLITGERGTAKSTTVRAFSRMVHGGALPVTLPINATDDRVLGGWNVDALMRGAPERQPGLLEQAGGGLLYVDEVNLLDDHVVDLILDVASTGVLVVQREGLDLPDVPVSFTLVGTMNPEEGGLRPQLLDRFGMVVPVTAARGAAERQEILLTVLRFERECARAVADGGSPWLEEGRARDRRLLDRLAAARDAWPGVDLPPAMAALCARVAEAFGAVGHRAEAVTARAAIALVTLDGRREVTAADVAEAAPYALPHRRPDAAHGDGIGWTGEDARRLAALGAQA</sequence>
<proteinExistence type="predicted"/>
<comment type="caution">
    <text evidence="3">The sequence shown here is derived from an EMBL/GenBank/DDBJ whole genome shotgun (WGS) entry which is preliminary data.</text>
</comment>
<accession>A0ABN3ACS7</accession>
<protein>
    <submittedName>
        <fullName evidence="3">AAA family ATPase</fullName>
    </submittedName>
</protein>
<dbReference type="CDD" id="cd00009">
    <property type="entry name" value="AAA"/>
    <property type="match status" value="1"/>
</dbReference>
<keyword evidence="4" id="KW-1185">Reference proteome</keyword>
<evidence type="ECO:0000259" key="1">
    <source>
        <dbReference type="Pfam" id="PF07728"/>
    </source>
</evidence>
<dbReference type="InterPro" id="IPR041628">
    <property type="entry name" value="ChlI/MoxR_AAA_lid"/>
</dbReference>
<dbReference type="Gene3D" id="3.40.50.300">
    <property type="entry name" value="P-loop containing nucleotide triphosphate hydrolases"/>
    <property type="match status" value="1"/>
</dbReference>
<dbReference type="InterPro" id="IPR011704">
    <property type="entry name" value="ATPase_dyneun-rel_AAA"/>
</dbReference>
<dbReference type="Pfam" id="PF17863">
    <property type="entry name" value="AAA_lid_2"/>
    <property type="match status" value="1"/>
</dbReference>
<evidence type="ECO:0000259" key="2">
    <source>
        <dbReference type="Pfam" id="PF17863"/>
    </source>
</evidence>
<dbReference type="RefSeq" id="WP_344278197.1">
    <property type="nucleotide sequence ID" value="NZ_BAAAMR010000089.1"/>
</dbReference>
<dbReference type="SUPFAM" id="SSF52540">
    <property type="entry name" value="P-loop containing nucleoside triphosphate hydrolases"/>
    <property type="match status" value="1"/>
</dbReference>
<feature type="domain" description="ChlI/MoxR AAA lid" evidence="2">
    <location>
        <begin position="238"/>
        <end position="295"/>
    </location>
</feature>
<feature type="domain" description="ATPase dynein-related AAA" evidence="1">
    <location>
        <begin position="33"/>
        <end position="163"/>
    </location>
</feature>